<organism evidence="1 2">
    <name type="scientific">Rhododendron molle</name>
    <name type="common">Chinese azalea</name>
    <name type="synonym">Azalea mollis</name>
    <dbReference type="NCBI Taxonomy" id="49168"/>
    <lineage>
        <taxon>Eukaryota</taxon>
        <taxon>Viridiplantae</taxon>
        <taxon>Streptophyta</taxon>
        <taxon>Embryophyta</taxon>
        <taxon>Tracheophyta</taxon>
        <taxon>Spermatophyta</taxon>
        <taxon>Magnoliopsida</taxon>
        <taxon>eudicotyledons</taxon>
        <taxon>Gunneridae</taxon>
        <taxon>Pentapetalae</taxon>
        <taxon>asterids</taxon>
        <taxon>Ericales</taxon>
        <taxon>Ericaceae</taxon>
        <taxon>Ericoideae</taxon>
        <taxon>Rhodoreae</taxon>
        <taxon>Rhododendron</taxon>
    </lineage>
</organism>
<comment type="caution">
    <text evidence="1">The sequence shown here is derived from an EMBL/GenBank/DDBJ whole genome shotgun (WGS) entry which is preliminary data.</text>
</comment>
<keyword evidence="2" id="KW-1185">Reference proteome</keyword>
<dbReference type="Proteomes" id="UP001062846">
    <property type="component" value="Chromosome 7"/>
</dbReference>
<accession>A0ACC0MYK1</accession>
<protein>
    <submittedName>
        <fullName evidence="1">Uncharacterized protein</fullName>
    </submittedName>
</protein>
<sequence length="80" mass="8764">MEKKKKQPPPQWVLHSFLVTGGEDFSPLGIFSPEVPVVDGFGGGYSGEVAAVFGQGSGRRFWVLWFRFELDLALTGCKAC</sequence>
<reference evidence="1" key="1">
    <citation type="submission" date="2022-02" db="EMBL/GenBank/DDBJ databases">
        <title>Plant Genome Project.</title>
        <authorList>
            <person name="Zhang R.-G."/>
        </authorList>
    </citation>
    <scope>NUCLEOTIDE SEQUENCE</scope>
    <source>
        <strain evidence="1">AT1</strain>
    </source>
</reference>
<evidence type="ECO:0000313" key="2">
    <source>
        <dbReference type="Proteomes" id="UP001062846"/>
    </source>
</evidence>
<name>A0ACC0MYK1_RHOML</name>
<evidence type="ECO:0000313" key="1">
    <source>
        <dbReference type="EMBL" id="KAI8545821.1"/>
    </source>
</evidence>
<proteinExistence type="predicted"/>
<dbReference type="EMBL" id="CM046394">
    <property type="protein sequence ID" value="KAI8545821.1"/>
    <property type="molecule type" value="Genomic_DNA"/>
</dbReference>
<gene>
    <name evidence="1" type="ORF">RHMOL_Rhmol07G0068400</name>
</gene>